<dbReference type="OrthoDB" id="20839at2759"/>
<dbReference type="Pfam" id="PF10513">
    <property type="entry name" value="EPL1"/>
    <property type="match status" value="1"/>
</dbReference>
<gene>
    <name evidence="2" type="ORF">LY90DRAFT_499452</name>
</gene>
<accession>A0A1Y2FJB6</accession>
<name>A0A1Y2FJB6_9FUNG</name>
<evidence type="ECO:0000313" key="2">
    <source>
        <dbReference type="EMBL" id="ORY84019.1"/>
    </source>
</evidence>
<keyword evidence="3" id="KW-1185">Reference proteome</keyword>
<dbReference type="Proteomes" id="UP000193920">
    <property type="component" value="Unassembled WGS sequence"/>
</dbReference>
<evidence type="ECO:0000259" key="1">
    <source>
        <dbReference type="Pfam" id="PF10513"/>
    </source>
</evidence>
<proteinExistence type="predicted"/>
<protein>
    <recommendedName>
        <fullName evidence="1">Enhancer of polycomb-like N-terminal domain-containing protein</fullName>
    </recommendedName>
</protein>
<dbReference type="EMBL" id="MCOG01000006">
    <property type="protein sequence ID" value="ORY84019.1"/>
    <property type="molecule type" value="Genomic_DNA"/>
</dbReference>
<dbReference type="STRING" id="1754190.A0A1Y2FJB6"/>
<feature type="domain" description="Enhancer of polycomb-like N-terminal" evidence="1">
    <location>
        <begin position="63"/>
        <end position="289"/>
    </location>
</feature>
<dbReference type="AlphaFoldDB" id="A0A1Y2FJB6"/>
<sequence>MESESDRKFQETNSFLLSNNEYFYDHSRNNNRKKINRRRQIESTTVINKPIEEYQVSEVFPGININAPIKINRIKLINNNIPPEVLNENKTNVINNIVSDIYNSLNGNVLQDKNKNLKQKLDSTSSIILPKSSNDLKLKRKIEPKPITTINSFSPIKEISINTNHDYEENKIEIKRKSLKNNHDGYGFLPIVDSETENRLKLLPKPIYKYIPKSPISSNSEEENNIENEENETEEFIRFVEPSEEELLKRVEYDMDEQDMIWLNEINEIRVKNGLEMIEPLFFERVMDKNRKGMV</sequence>
<evidence type="ECO:0000313" key="3">
    <source>
        <dbReference type="Proteomes" id="UP000193920"/>
    </source>
</evidence>
<dbReference type="InterPro" id="IPR019542">
    <property type="entry name" value="Enhancer_polycomb-like_N"/>
</dbReference>
<comment type="caution">
    <text evidence="2">The sequence shown here is derived from an EMBL/GenBank/DDBJ whole genome shotgun (WGS) entry which is preliminary data.</text>
</comment>
<organism evidence="2 3">
    <name type="scientific">Neocallimastix californiae</name>
    <dbReference type="NCBI Taxonomy" id="1754190"/>
    <lineage>
        <taxon>Eukaryota</taxon>
        <taxon>Fungi</taxon>
        <taxon>Fungi incertae sedis</taxon>
        <taxon>Chytridiomycota</taxon>
        <taxon>Chytridiomycota incertae sedis</taxon>
        <taxon>Neocallimastigomycetes</taxon>
        <taxon>Neocallimastigales</taxon>
        <taxon>Neocallimastigaceae</taxon>
        <taxon>Neocallimastix</taxon>
    </lineage>
</organism>
<reference evidence="2 3" key="1">
    <citation type="submission" date="2016-08" db="EMBL/GenBank/DDBJ databases">
        <title>A Parts List for Fungal Cellulosomes Revealed by Comparative Genomics.</title>
        <authorList>
            <consortium name="DOE Joint Genome Institute"/>
            <person name="Haitjema C.H."/>
            <person name="Gilmore S.P."/>
            <person name="Henske J.K."/>
            <person name="Solomon K.V."/>
            <person name="De Groot R."/>
            <person name="Kuo A."/>
            <person name="Mondo S.J."/>
            <person name="Salamov A.A."/>
            <person name="Labutti K."/>
            <person name="Zhao Z."/>
            <person name="Chiniquy J."/>
            <person name="Barry K."/>
            <person name="Brewer H.M."/>
            <person name="Purvine S.O."/>
            <person name="Wright A.T."/>
            <person name="Boxma B."/>
            <person name="Van Alen T."/>
            <person name="Hackstein J.H."/>
            <person name="Baker S.E."/>
            <person name="Grigoriev I.V."/>
            <person name="O'Malley M.A."/>
        </authorList>
    </citation>
    <scope>NUCLEOTIDE SEQUENCE [LARGE SCALE GENOMIC DNA]</scope>
    <source>
        <strain evidence="2 3">G1</strain>
    </source>
</reference>